<dbReference type="SUPFAM" id="SSF53756">
    <property type="entry name" value="UDP-Glycosyltransferase/glycogen phosphorylase"/>
    <property type="match status" value="1"/>
</dbReference>
<dbReference type="GO" id="GO:0009103">
    <property type="term" value="P:lipopolysaccharide biosynthetic process"/>
    <property type="evidence" value="ECO:0007669"/>
    <property type="project" value="TreeGrafter"/>
</dbReference>
<feature type="domain" description="Glycosyl transferase family 1" evidence="2">
    <location>
        <begin position="191"/>
        <end position="333"/>
    </location>
</feature>
<protein>
    <submittedName>
        <fullName evidence="4">Glycosyltransferase involved in cell wall bisynthesis</fullName>
    </submittedName>
</protein>
<dbReference type="Gene3D" id="3.40.50.2000">
    <property type="entry name" value="Glycogen Phosphorylase B"/>
    <property type="match status" value="2"/>
</dbReference>
<dbReference type="OrthoDB" id="9801609at2"/>
<name>A0A1H4FQJ7_9SPHI</name>
<dbReference type="RefSeq" id="WP_090557791.1">
    <property type="nucleotide sequence ID" value="NZ_FNRA01000008.1"/>
</dbReference>
<dbReference type="Proteomes" id="UP000198850">
    <property type="component" value="Unassembled WGS sequence"/>
</dbReference>
<sequence length="386" mass="42885">MKIVFFAHPSFLGSQSMPRFVSMLAEGMQRRGHEVEIWSPEALFSNIPVKKLKKWFGYMDQYLVFPQTVKRKLKDKGNDVLYVVADHALGPYVPLIADRPHVIHCHDFLAQRSALGEIPENITSASGQKYQAFIRKGYSKGQNFISVSEKTRADLEKFLPGKPRLSEMVYNGLNPSFKPGVVTDVRAMLTKKLNLDLANGYILHIGGNQWYKNRVGVIAIYDKWRKLYGTALSLLLIGQKPSAALAQKYELSPFKNDIHFLSGIDDQTVSAAYAGATVFLFPSIAEGFGWPIAEAMASGALVLTTDEAPMLEVAGDAAFLIGRRPSAETLQEKWTDEAAVVLNTAVTLDEAGRENAVNKGLANVRRFKLEDALDSIESIYKQVLKN</sequence>
<dbReference type="AlphaFoldDB" id="A0A1H4FQJ7"/>
<evidence type="ECO:0000313" key="4">
    <source>
        <dbReference type="EMBL" id="SEA98792.1"/>
    </source>
</evidence>
<dbReference type="EMBL" id="FNRA01000008">
    <property type="protein sequence ID" value="SEA98792.1"/>
    <property type="molecule type" value="Genomic_DNA"/>
</dbReference>
<keyword evidence="5" id="KW-1185">Reference proteome</keyword>
<dbReference type="PANTHER" id="PTHR46401:SF2">
    <property type="entry name" value="GLYCOSYLTRANSFERASE WBBK-RELATED"/>
    <property type="match status" value="1"/>
</dbReference>
<dbReference type="PANTHER" id="PTHR46401">
    <property type="entry name" value="GLYCOSYLTRANSFERASE WBBK-RELATED"/>
    <property type="match status" value="1"/>
</dbReference>
<dbReference type="GO" id="GO:0016757">
    <property type="term" value="F:glycosyltransferase activity"/>
    <property type="evidence" value="ECO:0007669"/>
    <property type="project" value="InterPro"/>
</dbReference>
<dbReference type="InterPro" id="IPR028098">
    <property type="entry name" value="Glyco_trans_4-like_N"/>
</dbReference>
<evidence type="ECO:0000256" key="1">
    <source>
        <dbReference type="ARBA" id="ARBA00022679"/>
    </source>
</evidence>
<reference evidence="4 5" key="1">
    <citation type="submission" date="2016-10" db="EMBL/GenBank/DDBJ databases">
        <authorList>
            <person name="de Groot N.N."/>
        </authorList>
    </citation>
    <scope>NUCLEOTIDE SEQUENCE [LARGE SCALE GENOMIC DNA]</scope>
    <source>
        <strain evidence="4 5">DSM 19033</strain>
    </source>
</reference>
<gene>
    <name evidence="4" type="ORF">SAMN05443550_10826</name>
</gene>
<dbReference type="InterPro" id="IPR001296">
    <property type="entry name" value="Glyco_trans_1"/>
</dbReference>
<accession>A0A1H4FQJ7</accession>
<evidence type="ECO:0000313" key="5">
    <source>
        <dbReference type="Proteomes" id="UP000198850"/>
    </source>
</evidence>
<evidence type="ECO:0000259" key="2">
    <source>
        <dbReference type="Pfam" id="PF00534"/>
    </source>
</evidence>
<dbReference type="STRING" id="425514.SAMN05443550_10826"/>
<dbReference type="Pfam" id="PF00534">
    <property type="entry name" value="Glycos_transf_1"/>
    <property type="match status" value="1"/>
</dbReference>
<dbReference type="Pfam" id="PF13439">
    <property type="entry name" value="Glyco_transf_4"/>
    <property type="match status" value="1"/>
</dbReference>
<organism evidence="4 5">
    <name type="scientific">Pedobacter hartonius</name>
    <dbReference type="NCBI Taxonomy" id="425514"/>
    <lineage>
        <taxon>Bacteria</taxon>
        <taxon>Pseudomonadati</taxon>
        <taxon>Bacteroidota</taxon>
        <taxon>Sphingobacteriia</taxon>
        <taxon>Sphingobacteriales</taxon>
        <taxon>Sphingobacteriaceae</taxon>
        <taxon>Pedobacter</taxon>
    </lineage>
</organism>
<feature type="domain" description="Glycosyltransferase subfamily 4-like N-terminal" evidence="3">
    <location>
        <begin position="19"/>
        <end position="176"/>
    </location>
</feature>
<evidence type="ECO:0000259" key="3">
    <source>
        <dbReference type="Pfam" id="PF13439"/>
    </source>
</evidence>
<proteinExistence type="predicted"/>
<keyword evidence="1 4" id="KW-0808">Transferase</keyword>